<evidence type="ECO:0000313" key="1">
    <source>
        <dbReference type="EMBL" id="MFD1833401.1"/>
    </source>
</evidence>
<dbReference type="InterPro" id="IPR036291">
    <property type="entry name" value="NAD(P)-bd_dom_sf"/>
</dbReference>
<sequence length="390" mass="42021">MTSSRSERAGAPALGGDRPLIMLVGMGDLSARVLTMLLDDPATSRVVLAGRNTEAIRRRGNLALFTAANLGHHGSVDVEHVDLRNVEATARTLARVRPDIVFTGASLQSWRVITQLPRQVFEELDEAQFGPWLPMHLTLNHLLMQAVRAAGIGARVVNAAFPDAVGPVLDKVGLAPTIGVGNVANIVPALTHGSAHLLGVRPCEVEVRLTAQHYFSHYVPRFGDAGRGAYHLGVSVAGRDRSDEIDHRALFAQLDNRLKRLGGVDGQLLTASSAVRVLRGMATDSGVLAHAPAPGGLPGGYPVRVHRDGGRVDLPGGLALRDAVRINEDCQRADGIDRIDDDGTVHFAEREMSVMRRLLGYDCPSMKLGDCAEWADELGRKYREFAAKFD</sequence>
<dbReference type="SUPFAM" id="SSF51735">
    <property type="entry name" value="NAD(P)-binding Rossmann-fold domains"/>
    <property type="match status" value="1"/>
</dbReference>
<protein>
    <recommendedName>
        <fullName evidence="3">Saccharopine dehydrogenase NADP binding domain-containing protein</fullName>
    </recommendedName>
</protein>
<evidence type="ECO:0000313" key="2">
    <source>
        <dbReference type="Proteomes" id="UP001597365"/>
    </source>
</evidence>
<proteinExistence type="predicted"/>
<dbReference type="RefSeq" id="WP_380905228.1">
    <property type="nucleotide sequence ID" value="NZ_JBHUFU010000035.1"/>
</dbReference>
<gene>
    <name evidence="1" type="ORF">ACFSJS_27750</name>
</gene>
<evidence type="ECO:0008006" key="3">
    <source>
        <dbReference type="Google" id="ProtNLM"/>
    </source>
</evidence>
<dbReference type="EMBL" id="JBHUFU010000035">
    <property type="protein sequence ID" value="MFD1833401.1"/>
    <property type="molecule type" value="Genomic_DNA"/>
</dbReference>
<name>A0ABW4PVH6_9ACTN</name>
<organism evidence="1 2">
    <name type="scientific">Streptomyces desertarenae</name>
    <dbReference type="NCBI Taxonomy" id="2666184"/>
    <lineage>
        <taxon>Bacteria</taxon>
        <taxon>Bacillati</taxon>
        <taxon>Actinomycetota</taxon>
        <taxon>Actinomycetes</taxon>
        <taxon>Kitasatosporales</taxon>
        <taxon>Streptomycetaceae</taxon>
        <taxon>Streptomyces</taxon>
    </lineage>
</organism>
<comment type="caution">
    <text evidence="1">The sequence shown here is derived from an EMBL/GenBank/DDBJ whole genome shotgun (WGS) entry which is preliminary data.</text>
</comment>
<accession>A0ABW4PVH6</accession>
<keyword evidence="2" id="KW-1185">Reference proteome</keyword>
<dbReference type="Proteomes" id="UP001597365">
    <property type="component" value="Unassembled WGS sequence"/>
</dbReference>
<reference evidence="2" key="1">
    <citation type="journal article" date="2019" name="Int. J. Syst. Evol. Microbiol.">
        <title>The Global Catalogue of Microorganisms (GCM) 10K type strain sequencing project: providing services to taxonomists for standard genome sequencing and annotation.</title>
        <authorList>
            <consortium name="The Broad Institute Genomics Platform"/>
            <consortium name="The Broad Institute Genome Sequencing Center for Infectious Disease"/>
            <person name="Wu L."/>
            <person name="Ma J."/>
        </authorList>
    </citation>
    <scope>NUCLEOTIDE SEQUENCE [LARGE SCALE GENOMIC DNA]</scope>
    <source>
        <strain evidence="2">CGMCC 4.7455</strain>
    </source>
</reference>